<evidence type="ECO:0000313" key="2">
    <source>
        <dbReference type="Proteomes" id="UP000054632"/>
    </source>
</evidence>
<proteinExistence type="predicted"/>
<sequence>MSIGITFPIVFHEMGSGILGGNDKTRPIGVGVSLKNLDKQENLI</sequence>
<protein>
    <submittedName>
        <fullName evidence="1">Uncharacterized protein</fullName>
    </submittedName>
</protein>
<gene>
    <name evidence="1" type="ORF">T4A_8936</name>
</gene>
<dbReference type="AlphaFoldDB" id="A0A0V1CP19"/>
<evidence type="ECO:0000313" key="1">
    <source>
        <dbReference type="EMBL" id="KRY50887.1"/>
    </source>
</evidence>
<organism evidence="1 2">
    <name type="scientific">Trichinella pseudospiralis</name>
    <name type="common">Parasitic roundworm</name>
    <dbReference type="NCBI Taxonomy" id="6337"/>
    <lineage>
        <taxon>Eukaryota</taxon>
        <taxon>Metazoa</taxon>
        <taxon>Ecdysozoa</taxon>
        <taxon>Nematoda</taxon>
        <taxon>Enoplea</taxon>
        <taxon>Dorylaimia</taxon>
        <taxon>Trichinellida</taxon>
        <taxon>Trichinellidae</taxon>
        <taxon>Trichinella</taxon>
    </lineage>
</organism>
<accession>A0A0V1CP19</accession>
<dbReference type="EMBL" id="JYDR01003775">
    <property type="protein sequence ID" value="KRY50887.1"/>
    <property type="molecule type" value="Genomic_DNA"/>
</dbReference>
<reference evidence="1 2" key="1">
    <citation type="submission" date="2015-01" db="EMBL/GenBank/DDBJ databases">
        <title>Evolution of Trichinella species and genotypes.</title>
        <authorList>
            <person name="Korhonen P.K."/>
            <person name="Edoardo P."/>
            <person name="Giuseppe L.R."/>
            <person name="Gasser R.B."/>
        </authorList>
    </citation>
    <scope>NUCLEOTIDE SEQUENCE [LARGE SCALE GENOMIC DNA]</scope>
    <source>
        <strain evidence="1">ISS13</strain>
    </source>
</reference>
<dbReference type="Proteomes" id="UP000054632">
    <property type="component" value="Unassembled WGS sequence"/>
</dbReference>
<comment type="caution">
    <text evidence="1">The sequence shown here is derived from an EMBL/GenBank/DDBJ whole genome shotgun (WGS) entry which is preliminary data.</text>
</comment>
<name>A0A0V1CP19_TRIPS</name>